<sequence>MKALQEQAEEKATQISTVNTHRSNQPYLDGWYKNMNTQEKGKSIPKSYQNYLDGWYKNTQKKGKNKNSYQPYLDGWYRNTQEEGQTENSNQPYLDGWSYPYAFYYCHYLDIGSKVFKVLLGGQYGEKMDALDTSNMDPNHILFRQLGMKPGEAPLCHFFPILHLLWVPLPPKDTM</sequence>
<evidence type="ECO:0000259" key="1">
    <source>
        <dbReference type="PROSITE" id="PS51277"/>
    </source>
</evidence>
<dbReference type="EMBL" id="JAAIUW010000010">
    <property type="protein sequence ID" value="KAF7810899.1"/>
    <property type="molecule type" value="Genomic_DNA"/>
</dbReference>
<evidence type="ECO:0000313" key="3">
    <source>
        <dbReference type="Proteomes" id="UP000634136"/>
    </source>
</evidence>
<proteinExistence type="predicted"/>
<comment type="caution">
    <text evidence="2">The sequence shown here is derived from an EMBL/GenBank/DDBJ whole genome shotgun (WGS) entry which is preliminary data.</text>
</comment>
<accession>A0A834T6S7</accession>
<name>A0A834T6S7_9FABA</name>
<dbReference type="SMART" id="SM01045">
    <property type="entry name" value="BURP"/>
    <property type="match status" value="1"/>
</dbReference>
<protein>
    <submittedName>
        <fullName evidence="2">BURP domain-containing protein</fullName>
    </submittedName>
</protein>
<dbReference type="InterPro" id="IPR044816">
    <property type="entry name" value="BURP"/>
</dbReference>
<feature type="domain" description="BURP" evidence="1">
    <location>
        <begin position="1"/>
        <end position="169"/>
    </location>
</feature>
<dbReference type="AlphaFoldDB" id="A0A834T6S7"/>
<keyword evidence="3" id="KW-1185">Reference proteome</keyword>
<reference evidence="2" key="1">
    <citation type="submission" date="2020-09" db="EMBL/GenBank/DDBJ databases">
        <title>Genome-Enabled Discovery of Anthraquinone Biosynthesis in Senna tora.</title>
        <authorList>
            <person name="Kang S.-H."/>
            <person name="Pandey R.P."/>
            <person name="Lee C.-M."/>
            <person name="Sim J.-S."/>
            <person name="Jeong J.-T."/>
            <person name="Choi B.-S."/>
            <person name="Jung M."/>
            <person name="Ginzburg D."/>
            <person name="Zhao K."/>
            <person name="Won S.Y."/>
            <person name="Oh T.-J."/>
            <person name="Yu Y."/>
            <person name="Kim N.-H."/>
            <person name="Lee O.R."/>
            <person name="Lee T.-H."/>
            <person name="Bashyal P."/>
            <person name="Kim T.-S."/>
            <person name="Lee W.-H."/>
            <person name="Kawkins C."/>
            <person name="Kim C.-K."/>
            <person name="Kim J.S."/>
            <person name="Ahn B.O."/>
            <person name="Rhee S.Y."/>
            <person name="Sohng J.K."/>
        </authorList>
    </citation>
    <scope>NUCLEOTIDE SEQUENCE</scope>
    <source>
        <tissue evidence="2">Leaf</tissue>
    </source>
</reference>
<dbReference type="InterPro" id="IPR004873">
    <property type="entry name" value="BURP_dom"/>
</dbReference>
<organism evidence="2 3">
    <name type="scientific">Senna tora</name>
    <dbReference type="NCBI Taxonomy" id="362788"/>
    <lineage>
        <taxon>Eukaryota</taxon>
        <taxon>Viridiplantae</taxon>
        <taxon>Streptophyta</taxon>
        <taxon>Embryophyta</taxon>
        <taxon>Tracheophyta</taxon>
        <taxon>Spermatophyta</taxon>
        <taxon>Magnoliopsida</taxon>
        <taxon>eudicotyledons</taxon>
        <taxon>Gunneridae</taxon>
        <taxon>Pentapetalae</taxon>
        <taxon>rosids</taxon>
        <taxon>fabids</taxon>
        <taxon>Fabales</taxon>
        <taxon>Fabaceae</taxon>
        <taxon>Caesalpinioideae</taxon>
        <taxon>Cassia clade</taxon>
        <taxon>Senna</taxon>
    </lineage>
</organism>
<gene>
    <name evidence="2" type="ORF">G2W53_031875</name>
</gene>
<dbReference type="PANTHER" id="PTHR31236:SF59">
    <property type="entry name" value="BURP DOMAIN PROTEIN"/>
    <property type="match status" value="1"/>
</dbReference>
<evidence type="ECO:0000313" key="2">
    <source>
        <dbReference type="EMBL" id="KAF7810899.1"/>
    </source>
</evidence>
<dbReference type="Proteomes" id="UP000634136">
    <property type="component" value="Unassembled WGS sequence"/>
</dbReference>
<dbReference type="PANTHER" id="PTHR31236">
    <property type="entry name" value="BURP DOMAIN PROTEIN USPL1-LIKE"/>
    <property type="match status" value="1"/>
</dbReference>
<dbReference type="PROSITE" id="PS51277">
    <property type="entry name" value="BURP"/>
    <property type="match status" value="1"/>
</dbReference>
<dbReference type="Pfam" id="PF03181">
    <property type="entry name" value="BURP"/>
    <property type="match status" value="1"/>
</dbReference>
<dbReference type="OrthoDB" id="1909293at2759"/>